<keyword evidence="5 6" id="KW-0040">ANK repeat</keyword>
<keyword evidence="3 7" id="KW-0863">Zinc-finger</keyword>
<evidence type="ECO:0000259" key="8">
    <source>
        <dbReference type="PROSITE" id="PS50865"/>
    </source>
</evidence>
<comment type="caution">
    <text evidence="9">The sequence shown here is derived from an EMBL/GenBank/DDBJ whole genome shotgun (WGS) entry which is preliminary data.</text>
</comment>
<evidence type="ECO:0000256" key="6">
    <source>
        <dbReference type="PROSITE-ProRule" id="PRU00023"/>
    </source>
</evidence>
<dbReference type="Gene3D" id="6.10.140.2220">
    <property type="match status" value="1"/>
</dbReference>
<keyword evidence="4" id="KW-0862">Zinc</keyword>
<protein>
    <recommendedName>
        <fullName evidence="8">MYND-type domain-containing protein</fullName>
    </recommendedName>
</protein>
<evidence type="ECO:0000256" key="2">
    <source>
        <dbReference type="ARBA" id="ARBA00022737"/>
    </source>
</evidence>
<feature type="domain" description="MYND-type" evidence="8">
    <location>
        <begin position="210"/>
        <end position="252"/>
    </location>
</feature>
<evidence type="ECO:0000256" key="1">
    <source>
        <dbReference type="ARBA" id="ARBA00022723"/>
    </source>
</evidence>
<evidence type="ECO:0000313" key="9">
    <source>
        <dbReference type="EMBL" id="RUP38061.1"/>
    </source>
</evidence>
<feature type="repeat" description="ANK" evidence="6">
    <location>
        <begin position="151"/>
        <end position="183"/>
    </location>
</feature>
<dbReference type="InterPro" id="IPR002893">
    <property type="entry name" value="Znf_MYND"/>
</dbReference>
<dbReference type="SUPFAM" id="SSF144232">
    <property type="entry name" value="HIT/MYND zinc finger-like"/>
    <property type="match status" value="1"/>
</dbReference>
<name>A0A433CHL0_9FUNG</name>
<keyword evidence="10" id="KW-1185">Reference proteome</keyword>
<dbReference type="Gene3D" id="1.25.40.20">
    <property type="entry name" value="Ankyrin repeat-containing domain"/>
    <property type="match status" value="1"/>
</dbReference>
<keyword evidence="1" id="KW-0479">Metal-binding</keyword>
<dbReference type="PROSITE" id="PS50865">
    <property type="entry name" value="ZF_MYND_2"/>
    <property type="match status" value="1"/>
</dbReference>
<evidence type="ECO:0000256" key="5">
    <source>
        <dbReference type="ARBA" id="ARBA00023043"/>
    </source>
</evidence>
<dbReference type="PROSITE" id="PS01360">
    <property type="entry name" value="ZF_MYND_1"/>
    <property type="match status" value="1"/>
</dbReference>
<evidence type="ECO:0000256" key="7">
    <source>
        <dbReference type="PROSITE-ProRule" id="PRU00134"/>
    </source>
</evidence>
<evidence type="ECO:0000256" key="4">
    <source>
        <dbReference type="ARBA" id="ARBA00022833"/>
    </source>
</evidence>
<evidence type="ECO:0000256" key="3">
    <source>
        <dbReference type="ARBA" id="ARBA00022771"/>
    </source>
</evidence>
<keyword evidence="2" id="KW-0677">Repeat</keyword>
<dbReference type="PANTHER" id="PTHR24171">
    <property type="entry name" value="ANKYRIN REPEAT DOMAIN-CONTAINING PROTEIN 39-RELATED"/>
    <property type="match status" value="1"/>
</dbReference>
<dbReference type="OrthoDB" id="432970at2759"/>
<proteinExistence type="predicted"/>
<dbReference type="PROSITE" id="PS50088">
    <property type="entry name" value="ANK_REPEAT"/>
    <property type="match status" value="1"/>
</dbReference>
<gene>
    <name evidence="9" type="ORF">BC936DRAFT_138424</name>
</gene>
<dbReference type="SUPFAM" id="SSF48403">
    <property type="entry name" value="Ankyrin repeat"/>
    <property type="match status" value="1"/>
</dbReference>
<accession>A0A433CHL0</accession>
<sequence>MDDIINSTGQLSGMAGQSLRNWYTAYDCNPSDFSDLGKQLLCGDLDAIKALYDKSDPKSTFVDRLTALRETRIKLTVYSVIVGGAQRIKGNNLQHAALVSFLIDVGVPVDGTDVAGYTALQHATNSAICKLDLAELLVTRGGADMNHRNRYGCVPLMEPIMTGADASVKFLIRHGASLDIADNDGITPRSMLKNTGPRVLAAAIKNTMACAACKRSSAEGGGGLQLCSGCNSVLYCSKECQRADWKTHKLACRKKEEVVIRLSSGGTLVPRTEFYSMMHEDWQNGYKEKPAKEIDENKFTVKIQISLGDGGREPMLCYSRDKKVNGTIHYSENAEAYPNIDALVRTKGQLGAKAYFNAHFNSERELVIDIGKVAVVEKW</sequence>
<evidence type="ECO:0000313" key="10">
    <source>
        <dbReference type="Proteomes" id="UP000268093"/>
    </source>
</evidence>
<dbReference type="Pfam" id="PF01753">
    <property type="entry name" value="zf-MYND"/>
    <property type="match status" value="1"/>
</dbReference>
<dbReference type="Proteomes" id="UP000268093">
    <property type="component" value="Unassembled WGS sequence"/>
</dbReference>
<dbReference type="EMBL" id="RBNI01013067">
    <property type="protein sequence ID" value="RUP38061.1"/>
    <property type="molecule type" value="Genomic_DNA"/>
</dbReference>
<dbReference type="AlphaFoldDB" id="A0A433CHL0"/>
<reference evidence="9 10" key="1">
    <citation type="journal article" date="2018" name="New Phytol.">
        <title>Phylogenomics of Endogonaceae and evolution of mycorrhizas within Mucoromycota.</title>
        <authorList>
            <person name="Chang Y."/>
            <person name="Desiro A."/>
            <person name="Na H."/>
            <person name="Sandor L."/>
            <person name="Lipzen A."/>
            <person name="Clum A."/>
            <person name="Barry K."/>
            <person name="Grigoriev I.V."/>
            <person name="Martin F.M."/>
            <person name="Stajich J.E."/>
            <person name="Smith M.E."/>
            <person name="Bonito G."/>
            <person name="Spatafora J.W."/>
        </authorList>
    </citation>
    <scope>NUCLEOTIDE SEQUENCE [LARGE SCALE GENOMIC DNA]</scope>
    <source>
        <strain evidence="9 10">GMNB39</strain>
    </source>
</reference>
<dbReference type="GO" id="GO:0008270">
    <property type="term" value="F:zinc ion binding"/>
    <property type="evidence" value="ECO:0007669"/>
    <property type="project" value="UniProtKB-KW"/>
</dbReference>
<organism evidence="9 10">
    <name type="scientific">Jimgerdemannia flammicorona</name>
    <dbReference type="NCBI Taxonomy" id="994334"/>
    <lineage>
        <taxon>Eukaryota</taxon>
        <taxon>Fungi</taxon>
        <taxon>Fungi incertae sedis</taxon>
        <taxon>Mucoromycota</taxon>
        <taxon>Mucoromycotina</taxon>
        <taxon>Endogonomycetes</taxon>
        <taxon>Endogonales</taxon>
        <taxon>Endogonaceae</taxon>
        <taxon>Jimgerdemannia</taxon>
    </lineage>
</organism>
<dbReference type="InterPro" id="IPR002110">
    <property type="entry name" value="Ankyrin_rpt"/>
</dbReference>
<dbReference type="InterPro" id="IPR036770">
    <property type="entry name" value="Ankyrin_rpt-contain_sf"/>
</dbReference>